<gene>
    <name evidence="1" type="ORF">Golob_012716</name>
</gene>
<comment type="caution">
    <text evidence="1">The sequence shown here is derived from an EMBL/GenBank/DDBJ whole genome shotgun (WGS) entry which is preliminary data.</text>
</comment>
<feature type="non-terminal residue" evidence="1">
    <location>
        <position position="1"/>
    </location>
</feature>
<dbReference type="Proteomes" id="UP000593572">
    <property type="component" value="Unassembled WGS sequence"/>
</dbReference>
<name>A0A7J8LMK1_9ROSI</name>
<organism evidence="1 2">
    <name type="scientific">Gossypium lobatum</name>
    <dbReference type="NCBI Taxonomy" id="34289"/>
    <lineage>
        <taxon>Eukaryota</taxon>
        <taxon>Viridiplantae</taxon>
        <taxon>Streptophyta</taxon>
        <taxon>Embryophyta</taxon>
        <taxon>Tracheophyta</taxon>
        <taxon>Spermatophyta</taxon>
        <taxon>Magnoliopsida</taxon>
        <taxon>eudicotyledons</taxon>
        <taxon>Gunneridae</taxon>
        <taxon>Pentapetalae</taxon>
        <taxon>rosids</taxon>
        <taxon>malvids</taxon>
        <taxon>Malvales</taxon>
        <taxon>Malvaceae</taxon>
        <taxon>Malvoideae</taxon>
        <taxon>Gossypium</taxon>
    </lineage>
</organism>
<reference evidence="1 2" key="1">
    <citation type="journal article" date="2019" name="Genome Biol. Evol.">
        <title>Insights into the evolution of the New World diploid cottons (Gossypium, subgenus Houzingenia) based on genome sequencing.</title>
        <authorList>
            <person name="Grover C.E."/>
            <person name="Arick M.A. 2nd"/>
            <person name="Thrash A."/>
            <person name="Conover J.L."/>
            <person name="Sanders W.S."/>
            <person name="Peterson D.G."/>
            <person name="Frelichowski J.E."/>
            <person name="Scheffler J.A."/>
            <person name="Scheffler B.E."/>
            <person name="Wendel J.F."/>
        </authorList>
    </citation>
    <scope>NUCLEOTIDE SEQUENCE [LARGE SCALE GENOMIC DNA]</scope>
    <source>
        <strain evidence="1">157</strain>
        <tissue evidence="1">Leaf</tissue>
    </source>
</reference>
<protein>
    <submittedName>
        <fullName evidence="1">Uncharacterized protein</fullName>
    </submittedName>
</protein>
<accession>A0A7J8LMK1</accession>
<dbReference type="EMBL" id="JABEZX010000004">
    <property type="protein sequence ID" value="MBA0553542.1"/>
    <property type="molecule type" value="Genomic_DNA"/>
</dbReference>
<sequence>MKNNSCDRSTYDAAVMAHKKCEPFLNKSIDHYDEMTLVVGKDVATRSFARKFADIDLDDYNQDSVPVDYDNEEVEEVEGFDDDFLCSVFDYLMGREFEAKAFLAK</sequence>
<keyword evidence="2" id="KW-1185">Reference proteome</keyword>
<proteinExistence type="predicted"/>
<evidence type="ECO:0000313" key="2">
    <source>
        <dbReference type="Proteomes" id="UP000593572"/>
    </source>
</evidence>
<evidence type="ECO:0000313" key="1">
    <source>
        <dbReference type="EMBL" id="MBA0553542.1"/>
    </source>
</evidence>
<dbReference type="AlphaFoldDB" id="A0A7J8LMK1"/>